<keyword evidence="13 18" id="KW-0833">Ubl conjugation pathway</keyword>
<evidence type="ECO:0000256" key="9">
    <source>
        <dbReference type="ARBA" id="ARBA00022679"/>
    </source>
</evidence>
<evidence type="ECO:0000256" key="13">
    <source>
        <dbReference type="ARBA" id="ARBA00022786"/>
    </source>
</evidence>
<evidence type="ECO:0000256" key="5">
    <source>
        <dbReference type="ARBA" id="ARBA00012483"/>
    </source>
</evidence>
<feature type="compositionally biased region" description="Polar residues" evidence="19">
    <location>
        <begin position="142"/>
        <end position="155"/>
    </location>
</feature>
<dbReference type="InterPro" id="IPR001680">
    <property type="entry name" value="WD40_rpt"/>
</dbReference>
<name>F0W682_9STRA</name>
<dbReference type="Pfam" id="PF00400">
    <property type="entry name" value="WD40"/>
    <property type="match status" value="5"/>
</dbReference>
<evidence type="ECO:0000256" key="7">
    <source>
        <dbReference type="ARBA" id="ARBA00022574"/>
    </source>
</evidence>
<proteinExistence type="inferred from homology"/>
<evidence type="ECO:0000256" key="14">
    <source>
        <dbReference type="ARBA" id="ARBA00023187"/>
    </source>
</evidence>
<evidence type="ECO:0000256" key="8">
    <source>
        <dbReference type="ARBA" id="ARBA00022664"/>
    </source>
</evidence>
<dbReference type="EC" id="2.3.2.27" evidence="5 18"/>
<dbReference type="SUPFAM" id="SSF57850">
    <property type="entry name" value="RING/U-box"/>
    <property type="match status" value="1"/>
</dbReference>
<feature type="repeat" description="WD" evidence="17">
    <location>
        <begin position="265"/>
        <end position="306"/>
    </location>
</feature>
<dbReference type="InterPro" id="IPR015943">
    <property type="entry name" value="WD40/YVTN_repeat-like_dom_sf"/>
</dbReference>
<dbReference type="AlphaFoldDB" id="F0W682"/>
<protein>
    <recommendedName>
        <fullName evidence="6 18">Pre-mRNA-processing factor 19</fullName>
        <ecNumber evidence="5 18">2.3.2.27</ecNumber>
    </recommendedName>
</protein>
<dbReference type="Gene3D" id="3.30.40.10">
    <property type="entry name" value="Zinc/RING finger domain, C3HC4 (zinc finger)"/>
    <property type="match status" value="1"/>
</dbReference>
<dbReference type="GO" id="GO:0071006">
    <property type="term" value="C:U2-type catalytic step 1 spliceosome"/>
    <property type="evidence" value="ECO:0007669"/>
    <property type="project" value="TreeGrafter"/>
</dbReference>
<keyword evidence="14 18" id="KW-0508">mRNA splicing</keyword>
<dbReference type="PANTHER" id="PTHR43995:SF1">
    <property type="entry name" value="PRE-MRNA-PROCESSING FACTOR 19"/>
    <property type="match status" value="1"/>
</dbReference>
<comment type="similarity">
    <text evidence="4 18">Belongs to the WD repeat PRP19 family.</text>
</comment>
<keyword evidence="11" id="KW-0677">Repeat</keyword>
<evidence type="ECO:0000256" key="11">
    <source>
        <dbReference type="ARBA" id="ARBA00022737"/>
    </source>
</evidence>
<dbReference type="PROSITE" id="PS51698">
    <property type="entry name" value="U_BOX"/>
    <property type="match status" value="1"/>
</dbReference>
<evidence type="ECO:0000256" key="6">
    <source>
        <dbReference type="ARBA" id="ARBA00015618"/>
    </source>
</evidence>
<feature type="domain" description="U-box" evidence="20">
    <location>
        <begin position="1"/>
        <end position="47"/>
    </location>
</feature>
<dbReference type="SMART" id="SM00320">
    <property type="entry name" value="WD40"/>
    <property type="match status" value="6"/>
</dbReference>
<dbReference type="HOGENOM" id="CLU_023894_1_1_1"/>
<evidence type="ECO:0000256" key="17">
    <source>
        <dbReference type="PROSITE-ProRule" id="PRU00221"/>
    </source>
</evidence>
<evidence type="ECO:0000256" key="16">
    <source>
        <dbReference type="ARBA" id="ARBA00023242"/>
    </source>
</evidence>
<comment type="catalytic activity">
    <reaction evidence="1 18">
        <text>S-ubiquitinyl-[E2 ubiquitin-conjugating enzyme]-L-cysteine + [acceptor protein]-L-lysine = [E2 ubiquitin-conjugating enzyme]-L-cysteine + N(6)-ubiquitinyl-[acceptor protein]-L-lysine.</text>
        <dbReference type="EC" id="2.3.2.27"/>
    </reaction>
</comment>
<dbReference type="InterPro" id="IPR036322">
    <property type="entry name" value="WD40_repeat_dom_sf"/>
</dbReference>
<dbReference type="InterPro" id="IPR038959">
    <property type="entry name" value="Prp19"/>
</dbReference>
<evidence type="ECO:0000256" key="4">
    <source>
        <dbReference type="ARBA" id="ARBA00006388"/>
    </source>
</evidence>
<accession>F0W682</accession>
<evidence type="ECO:0000256" key="15">
    <source>
        <dbReference type="ARBA" id="ARBA00023204"/>
    </source>
</evidence>
<evidence type="ECO:0000256" key="1">
    <source>
        <dbReference type="ARBA" id="ARBA00000900"/>
    </source>
</evidence>
<dbReference type="GO" id="GO:0006281">
    <property type="term" value="P:DNA repair"/>
    <property type="evidence" value="ECO:0007669"/>
    <property type="project" value="UniProtKB-KW"/>
</dbReference>
<dbReference type="GO" id="GO:0000398">
    <property type="term" value="P:mRNA splicing, via spliceosome"/>
    <property type="evidence" value="ECO:0007669"/>
    <property type="project" value="InterPro"/>
</dbReference>
<dbReference type="InterPro" id="IPR055340">
    <property type="entry name" value="RING-Ubox_PRP19"/>
</dbReference>
<dbReference type="GO" id="GO:0000974">
    <property type="term" value="C:Prp19 complex"/>
    <property type="evidence" value="ECO:0007669"/>
    <property type="project" value="UniProtKB-UniRule"/>
</dbReference>
<dbReference type="InterPro" id="IPR019775">
    <property type="entry name" value="WD40_repeat_CS"/>
</dbReference>
<sequence length="527" mass="58052">MLCAISGLLPTEPVVSVKSGHVFEKRLLFKHLELNQNRCPVTNEELDIAHDIVSIQTCTNLKSSTLNPTPAVSNDILNPTSIPTLLQTFQNEWDAVMLETFTLRQHLEKTRQELSHALYQHDAACRVIARLNAENAELRSTMETLSRSSVNGTTESTKDVPMESVGDPQVASLSEVLLNKVDGTQKTLAKERKEFKKKIAPERAEKLQNLATDWKVTSSHTWHESEKPGVLSLAINASCTKIASGGVDKRVQIFDMTTQQVVGTLQGHQKKISHILFHPTASLLISSSYDKDIKTWSLDNNKVQTDSLQTLRGHQDAVTMTSLHATGDYLLSSSLDGNWAFYDLHRGQRLVQQPLDNSNERSEKALCIEFHPDGGIFGIGSSSSGLQMWDVKSCSNVVTFEDHAAPVTAISFSENGYHLMSGSSNGIVHLWDLRKLKTIYSIDIKSTENAKSPGNIQALSFDPSGTFVALASGAQVLIAKELNKSEWSVVKSFDDHKANVMAAEFASDSSFLASASMDRSVKIFKQP</sequence>
<reference evidence="21" key="2">
    <citation type="submission" date="2011-02" db="EMBL/GenBank/DDBJ databases">
        <authorList>
            <person name="MacLean D."/>
        </authorList>
    </citation>
    <scope>NUCLEOTIDE SEQUENCE</scope>
</reference>
<dbReference type="InterPro" id="IPR013915">
    <property type="entry name" value="Prp19_cc"/>
</dbReference>
<evidence type="ECO:0000256" key="3">
    <source>
        <dbReference type="ARBA" id="ARBA00004906"/>
    </source>
</evidence>
<dbReference type="UniPathway" id="UPA00143"/>
<keyword evidence="7 17" id="KW-0853">WD repeat</keyword>
<dbReference type="CDD" id="cd00200">
    <property type="entry name" value="WD40"/>
    <property type="match status" value="1"/>
</dbReference>
<feature type="region of interest" description="Disordered" evidence="19">
    <location>
        <begin position="142"/>
        <end position="164"/>
    </location>
</feature>
<evidence type="ECO:0000256" key="2">
    <source>
        <dbReference type="ARBA" id="ARBA00004123"/>
    </source>
</evidence>
<comment type="subcellular location">
    <subcellularLocation>
        <location evidence="2 18">Nucleus</location>
    </subcellularLocation>
</comment>
<feature type="repeat" description="WD" evidence="17">
    <location>
        <begin position="400"/>
        <end position="441"/>
    </location>
</feature>
<dbReference type="GO" id="GO:0061630">
    <property type="term" value="F:ubiquitin protein ligase activity"/>
    <property type="evidence" value="ECO:0007669"/>
    <property type="project" value="UniProtKB-UniRule"/>
</dbReference>
<dbReference type="Gene3D" id="2.130.10.10">
    <property type="entry name" value="YVTN repeat-like/Quinoprotein amine dehydrogenase"/>
    <property type="match status" value="1"/>
</dbReference>
<dbReference type="PROSITE" id="PS50294">
    <property type="entry name" value="WD_REPEATS_REGION"/>
    <property type="match status" value="3"/>
</dbReference>
<dbReference type="EMBL" id="FR824068">
    <property type="protein sequence ID" value="CCA16624.1"/>
    <property type="molecule type" value="Genomic_DNA"/>
</dbReference>
<evidence type="ECO:0000256" key="10">
    <source>
        <dbReference type="ARBA" id="ARBA00022728"/>
    </source>
</evidence>
<comment type="pathway">
    <text evidence="3 18">Protein modification; protein ubiquitination.</text>
</comment>
<dbReference type="PROSITE" id="PS00678">
    <property type="entry name" value="WD_REPEATS_1"/>
    <property type="match status" value="1"/>
</dbReference>
<comment type="function">
    <text evidence="18">Ubiquitin-protein ligase which is mainly involved pre-mRNA splicing and DNA repair. Required for pre-mRNA splicing as component of the spliceosome.</text>
</comment>
<gene>
    <name evidence="21" type="primary">AlNc14C23G2381</name>
    <name evidence="21" type="ORF">ALNC14_027670</name>
</gene>
<dbReference type="SMART" id="SM00504">
    <property type="entry name" value="Ubox"/>
    <property type="match status" value="1"/>
</dbReference>
<comment type="subunit">
    <text evidence="18">Homotetramer.</text>
</comment>
<keyword evidence="8 18" id="KW-0507">mRNA processing</keyword>
<keyword evidence="15 18" id="KW-0234">DNA repair</keyword>
<evidence type="ECO:0000256" key="12">
    <source>
        <dbReference type="ARBA" id="ARBA00022763"/>
    </source>
</evidence>
<feature type="repeat" description="WD" evidence="17">
    <location>
        <begin position="311"/>
        <end position="352"/>
    </location>
</feature>
<dbReference type="GO" id="GO:0005737">
    <property type="term" value="C:cytoplasm"/>
    <property type="evidence" value="ECO:0007669"/>
    <property type="project" value="TreeGrafter"/>
</dbReference>
<dbReference type="FunFam" id="3.30.40.10:FF:000027">
    <property type="entry name" value="Pre-mRNA-processing factor 19, putative"/>
    <property type="match status" value="1"/>
</dbReference>
<dbReference type="SUPFAM" id="SSF50978">
    <property type="entry name" value="WD40 repeat-like"/>
    <property type="match status" value="1"/>
</dbReference>
<keyword evidence="12 18" id="KW-0227">DNA damage</keyword>
<keyword evidence="16 18" id="KW-0539">Nucleus</keyword>
<reference evidence="21" key="1">
    <citation type="journal article" date="2011" name="PLoS Biol.">
        <title>Gene gain and loss during evolution of obligate parasitism in the white rust pathogen of Arabidopsis thaliana.</title>
        <authorList>
            <person name="Kemen E."/>
            <person name="Gardiner A."/>
            <person name="Schultz-Larsen T."/>
            <person name="Kemen A.C."/>
            <person name="Balmuth A.L."/>
            <person name="Robert-Seilaniantz A."/>
            <person name="Bailey K."/>
            <person name="Holub E."/>
            <person name="Studholme D.J."/>
            <person name="Maclean D."/>
            <person name="Jones J.D."/>
        </authorList>
    </citation>
    <scope>NUCLEOTIDE SEQUENCE</scope>
</reference>
<evidence type="ECO:0000259" key="20">
    <source>
        <dbReference type="PROSITE" id="PS51698"/>
    </source>
</evidence>
<evidence type="ECO:0000313" key="21">
    <source>
        <dbReference type="EMBL" id="CCA16624.1"/>
    </source>
</evidence>
<dbReference type="GO" id="GO:0070534">
    <property type="term" value="P:protein K63-linked ubiquitination"/>
    <property type="evidence" value="ECO:0007669"/>
    <property type="project" value="UniProtKB-UniRule"/>
</dbReference>
<dbReference type="PROSITE" id="PS50082">
    <property type="entry name" value="WD_REPEATS_2"/>
    <property type="match status" value="4"/>
</dbReference>
<keyword evidence="10 18" id="KW-0747">Spliceosome</keyword>
<dbReference type="Pfam" id="PF08606">
    <property type="entry name" value="Prp19"/>
    <property type="match status" value="1"/>
</dbReference>
<keyword evidence="9 18" id="KW-0808">Transferase</keyword>
<evidence type="ECO:0000256" key="18">
    <source>
        <dbReference type="RuleBase" id="RU367101"/>
    </source>
</evidence>
<evidence type="ECO:0000256" key="19">
    <source>
        <dbReference type="SAM" id="MobiDB-lite"/>
    </source>
</evidence>
<dbReference type="CDD" id="cd16656">
    <property type="entry name" value="RING-Ubox_PRP19"/>
    <property type="match status" value="1"/>
</dbReference>
<dbReference type="PANTHER" id="PTHR43995">
    <property type="entry name" value="PRE-MRNA-PROCESSING FACTOR 19"/>
    <property type="match status" value="1"/>
</dbReference>
<feature type="repeat" description="WD" evidence="17">
    <location>
        <begin position="493"/>
        <end position="527"/>
    </location>
</feature>
<dbReference type="InterPro" id="IPR003613">
    <property type="entry name" value="Ubox_domain"/>
</dbReference>
<organism evidence="21">
    <name type="scientific">Albugo laibachii Nc14</name>
    <dbReference type="NCBI Taxonomy" id="890382"/>
    <lineage>
        <taxon>Eukaryota</taxon>
        <taxon>Sar</taxon>
        <taxon>Stramenopiles</taxon>
        <taxon>Oomycota</taxon>
        <taxon>Peronosporomycetes</taxon>
        <taxon>Albuginales</taxon>
        <taxon>Albuginaceae</taxon>
        <taxon>Albugo</taxon>
    </lineage>
</organism>
<dbReference type="InterPro" id="IPR013083">
    <property type="entry name" value="Znf_RING/FYVE/PHD"/>
</dbReference>